<gene>
    <name evidence="2" type="ORF">TH63_15080</name>
</gene>
<evidence type="ECO:0000256" key="1">
    <source>
        <dbReference type="SAM" id="MobiDB-lite"/>
    </source>
</evidence>
<protein>
    <submittedName>
        <fullName evidence="2">Uncharacterized protein</fullName>
    </submittedName>
</protein>
<dbReference type="STRING" id="1379910.TH63_15080"/>
<proteinExistence type="predicted"/>
<keyword evidence="3" id="KW-1185">Reference proteome</keyword>
<dbReference type="PATRIC" id="fig|1379910.4.peg.3289"/>
<sequence>MWFEGYGHKKQDTYRAPPAARTTQDLKSPFPSPTGIAFRFKLVFLKTDQNHRAKQINYIRPFDKLSLIGKAGEGTGAFLLARRQILSGLL</sequence>
<reference evidence="2 3" key="1">
    <citation type="submission" date="2015-01" db="EMBL/GenBank/DDBJ databases">
        <title>Rufibacter sp./DG31D/ whole genome sequencing.</title>
        <authorList>
            <person name="Kim M.K."/>
            <person name="Srinivasan S."/>
            <person name="Lee J.-J."/>
        </authorList>
    </citation>
    <scope>NUCLEOTIDE SEQUENCE [LARGE SCALE GENOMIC DNA]</scope>
    <source>
        <strain evidence="2 3">DG31D</strain>
    </source>
</reference>
<dbReference type="Proteomes" id="UP000036458">
    <property type="component" value="Chromosome"/>
</dbReference>
<evidence type="ECO:0000313" key="3">
    <source>
        <dbReference type="Proteomes" id="UP000036458"/>
    </source>
</evidence>
<name>A0A0H4W883_9BACT</name>
<accession>A0A0H4W883</accession>
<dbReference type="KEGG" id="ruf:TH63_15080"/>
<organism evidence="2 3">
    <name type="scientific">Rufibacter radiotolerans</name>
    <dbReference type="NCBI Taxonomy" id="1379910"/>
    <lineage>
        <taxon>Bacteria</taxon>
        <taxon>Pseudomonadati</taxon>
        <taxon>Bacteroidota</taxon>
        <taxon>Cytophagia</taxon>
        <taxon>Cytophagales</taxon>
        <taxon>Hymenobacteraceae</taxon>
        <taxon>Rufibacter</taxon>
    </lineage>
</organism>
<feature type="region of interest" description="Disordered" evidence="1">
    <location>
        <begin position="1"/>
        <end position="26"/>
    </location>
</feature>
<evidence type="ECO:0000313" key="2">
    <source>
        <dbReference type="EMBL" id="AKQ46646.1"/>
    </source>
</evidence>
<feature type="compositionally biased region" description="Basic and acidic residues" evidence="1">
    <location>
        <begin position="1"/>
        <end position="13"/>
    </location>
</feature>
<dbReference type="EMBL" id="CP010777">
    <property type="protein sequence ID" value="AKQ46646.1"/>
    <property type="molecule type" value="Genomic_DNA"/>
</dbReference>
<dbReference type="AlphaFoldDB" id="A0A0H4W883"/>